<feature type="transmembrane region" description="Helical" evidence="7">
    <location>
        <begin position="153"/>
        <end position="170"/>
    </location>
</feature>
<dbReference type="Proteomes" id="UP000001409">
    <property type="component" value="Chromosome"/>
</dbReference>
<organism evidence="8 9">
    <name type="scientific">Corynebacterium efficiens (strain DSM 44549 / YS-314 / AJ 12310 / JCM 11189 / NBRC 100395)</name>
    <dbReference type="NCBI Taxonomy" id="196164"/>
    <lineage>
        <taxon>Bacteria</taxon>
        <taxon>Bacillati</taxon>
        <taxon>Actinomycetota</taxon>
        <taxon>Actinomycetes</taxon>
        <taxon>Mycobacteriales</taxon>
        <taxon>Corynebacteriaceae</taxon>
        <taxon>Corynebacterium</taxon>
    </lineage>
</organism>
<feature type="transmembrane region" description="Helical" evidence="7">
    <location>
        <begin position="313"/>
        <end position="331"/>
    </location>
</feature>
<evidence type="ECO:0000256" key="6">
    <source>
        <dbReference type="ARBA" id="ARBA00023136"/>
    </source>
</evidence>
<name>Q8FN03_COREF</name>
<feature type="transmembrane region" description="Helical" evidence="7">
    <location>
        <begin position="105"/>
        <end position="122"/>
    </location>
</feature>
<dbReference type="InterPro" id="IPR014047">
    <property type="entry name" value="Chr_Tranpt_l_chain"/>
</dbReference>
<dbReference type="InterPro" id="IPR003370">
    <property type="entry name" value="Chromate_transpt"/>
</dbReference>
<feature type="transmembrane region" description="Helical" evidence="7">
    <location>
        <begin position="129"/>
        <end position="147"/>
    </location>
</feature>
<evidence type="ECO:0000256" key="3">
    <source>
        <dbReference type="ARBA" id="ARBA00022475"/>
    </source>
</evidence>
<sequence length="377" mass="38585">MTRILEVLRSFGLLGVTAFGGPTAHLGYFREEFVVRRRWLSDTDYSEVVAISQLLPGPGSSQVGLALGYHRAGFGGLLAAWFAFTLPAAVLMTAFAMLIDAPDAGWTRGLLAAAVAVVFHAVSGMARSMASTAITASIAVAAGIAVLALPSTITHLLIIVVAGVVGAVLLRSDSNGAAEQATGTRPVPAWAGVGSLVLLAVGLVAAVVVGGFYPAFFQAGSVVFGGGHVVLPVLEQLVVVPGWINQTDFLAGYSAAQAVPGPMFSFGTYLGAVHGGVLGAVIATVLIFLPGALLMLAGLHFWGKWRTQPTLQAAVRGINAGVVGLLAAALYDPVFTHGITGVPTLAIAAVCWLGLAKWKTPPWSVAVGAAMAGWVLL</sequence>
<comment type="similarity">
    <text evidence="2">Belongs to the chromate ion transporter (CHR) (TC 2.A.51) family.</text>
</comment>
<feature type="transmembrane region" description="Helical" evidence="7">
    <location>
        <begin position="277"/>
        <end position="301"/>
    </location>
</feature>
<keyword evidence="3" id="KW-1003">Cell membrane</keyword>
<evidence type="ECO:0000313" key="8">
    <source>
        <dbReference type="EMBL" id="BAC19156.1"/>
    </source>
</evidence>
<feature type="transmembrane region" description="Helical" evidence="7">
    <location>
        <begin position="77"/>
        <end position="99"/>
    </location>
</feature>
<dbReference type="AlphaFoldDB" id="Q8FN03"/>
<protein>
    <submittedName>
        <fullName evidence="8">Putative transport protein</fullName>
    </submittedName>
</protein>
<dbReference type="PIRSF" id="PIRSF004810">
    <property type="entry name" value="ChrA"/>
    <property type="match status" value="1"/>
</dbReference>
<dbReference type="RefSeq" id="WP_006768352.1">
    <property type="nucleotide sequence ID" value="NC_004369.1"/>
</dbReference>
<dbReference type="OrthoDB" id="8969999at2"/>
<keyword evidence="9" id="KW-1185">Reference proteome</keyword>
<dbReference type="GO" id="GO:0015109">
    <property type="term" value="F:chromate transmembrane transporter activity"/>
    <property type="evidence" value="ECO:0007669"/>
    <property type="project" value="InterPro"/>
</dbReference>
<dbReference type="Pfam" id="PF02417">
    <property type="entry name" value="Chromate_transp"/>
    <property type="match status" value="2"/>
</dbReference>
<evidence type="ECO:0000256" key="2">
    <source>
        <dbReference type="ARBA" id="ARBA00005262"/>
    </source>
</evidence>
<feature type="transmembrane region" description="Helical" evidence="7">
    <location>
        <begin position="190"/>
        <end position="213"/>
    </location>
</feature>
<dbReference type="NCBIfam" id="TIGR00937">
    <property type="entry name" value="2A51"/>
    <property type="match status" value="1"/>
</dbReference>
<accession>Q8FN03</accession>
<dbReference type="PANTHER" id="PTHR33567">
    <property type="entry name" value="CHROMATE ION TRANSPORTER (EUROFUNG)"/>
    <property type="match status" value="1"/>
</dbReference>
<dbReference type="eggNOG" id="COG2059">
    <property type="taxonomic scope" value="Bacteria"/>
</dbReference>
<keyword evidence="5 7" id="KW-1133">Transmembrane helix</keyword>
<accession>C8NQW1</accession>
<dbReference type="KEGG" id="cef:CE2346"/>
<dbReference type="PANTHER" id="PTHR33567:SF3">
    <property type="entry name" value="CHROMATE ION TRANSPORTER (EUROFUNG)"/>
    <property type="match status" value="1"/>
</dbReference>
<dbReference type="EMBL" id="BA000035">
    <property type="protein sequence ID" value="BAC19156.1"/>
    <property type="molecule type" value="Genomic_DNA"/>
</dbReference>
<evidence type="ECO:0000256" key="4">
    <source>
        <dbReference type="ARBA" id="ARBA00022692"/>
    </source>
</evidence>
<feature type="transmembrane region" description="Helical" evidence="7">
    <location>
        <begin position="337"/>
        <end position="355"/>
    </location>
</feature>
<proteinExistence type="inferred from homology"/>
<evidence type="ECO:0000256" key="5">
    <source>
        <dbReference type="ARBA" id="ARBA00022989"/>
    </source>
</evidence>
<keyword evidence="6 7" id="KW-0472">Membrane</keyword>
<dbReference type="STRING" id="196164.gene:10742779"/>
<dbReference type="GO" id="GO:0005886">
    <property type="term" value="C:plasma membrane"/>
    <property type="evidence" value="ECO:0007669"/>
    <property type="project" value="UniProtKB-SubCell"/>
</dbReference>
<evidence type="ECO:0000256" key="7">
    <source>
        <dbReference type="SAM" id="Phobius"/>
    </source>
</evidence>
<keyword evidence="4 7" id="KW-0812">Transmembrane</keyword>
<reference evidence="8 9" key="1">
    <citation type="journal article" date="2003" name="Genome Res.">
        <title>Comparative complete genome sequence analysis of the amino acid replacements responsible for the thermostability of Corynebacterium efficiens.</title>
        <authorList>
            <person name="Nishio Y."/>
            <person name="Nakamura Y."/>
            <person name="Kawarabayasi Y."/>
            <person name="Usuda Y."/>
            <person name="Kimura E."/>
            <person name="Sugimoto S."/>
            <person name="Matsui K."/>
            <person name="Yamagishi A."/>
            <person name="Kikuchi H."/>
            <person name="Ikeo K."/>
            <person name="Gojobori T."/>
        </authorList>
    </citation>
    <scope>NUCLEOTIDE SEQUENCE [LARGE SCALE GENOMIC DNA]</scope>
    <source>
        <strain evidence="9">DSM 44549 / YS-314 / AJ 12310 / JCM 11189 / NBRC 100395</strain>
    </source>
</reference>
<evidence type="ECO:0000313" key="9">
    <source>
        <dbReference type="Proteomes" id="UP000001409"/>
    </source>
</evidence>
<dbReference type="HOGENOM" id="CLU_018106_0_1_11"/>
<comment type="subcellular location">
    <subcellularLocation>
        <location evidence="1">Cell membrane</location>
        <topology evidence="1">Multi-pass membrane protein</topology>
    </subcellularLocation>
</comment>
<evidence type="ECO:0000256" key="1">
    <source>
        <dbReference type="ARBA" id="ARBA00004651"/>
    </source>
</evidence>